<accession>A0A517NAQ8</accession>
<keyword evidence="2" id="KW-1185">Reference proteome</keyword>
<organism evidence="1 2">
    <name type="scientific">Rubripirellula lacrimiformis</name>
    <dbReference type="NCBI Taxonomy" id="1930273"/>
    <lineage>
        <taxon>Bacteria</taxon>
        <taxon>Pseudomonadati</taxon>
        <taxon>Planctomycetota</taxon>
        <taxon>Planctomycetia</taxon>
        <taxon>Pirellulales</taxon>
        <taxon>Pirellulaceae</taxon>
        <taxon>Rubripirellula</taxon>
    </lineage>
</organism>
<dbReference type="KEGG" id="rlc:K227x_26050"/>
<proteinExistence type="predicted"/>
<dbReference type="AlphaFoldDB" id="A0A517NAQ8"/>
<protein>
    <submittedName>
        <fullName evidence="1">Uncharacterized protein</fullName>
    </submittedName>
</protein>
<name>A0A517NAQ8_9BACT</name>
<dbReference type="EMBL" id="CP036525">
    <property type="protein sequence ID" value="QDT04215.1"/>
    <property type="molecule type" value="Genomic_DNA"/>
</dbReference>
<gene>
    <name evidence="1" type="ORF">K227x_26050</name>
</gene>
<dbReference type="Proteomes" id="UP000318538">
    <property type="component" value="Chromosome"/>
</dbReference>
<sequence>MIPKLFDRNRAPSRKRSGFLRLPGVRETARLHRHSPTDVAGKWLKRVLNGLLNVHAMSGNLAHLQVFRQEVGKL</sequence>
<reference evidence="1 2" key="1">
    <citation type="submission" date="2019-02" db="EMBL/GenBank/DDBJ databases">
        <title>Deep-cultivation of Planctomycetes and their phenomic and genomic characterization uncovers novel biology.</title>
        <authorList>
            <person name="Wiegand S."/>
            <person name="Jogler M."/>
            <person name="Boedeker C."/>
            <person name="Pinto D."/>
            <person name="Vollmers J."/>
            <person name="Rivas-Marin E."/>
            <person name="Kohn T."/>
            <person name="Peeters S.H."/>
            <person name="Heuer A."/>
            <person name="Rast P."/>
            <person name="Oberbeckmann S."/>
            <person name="Bunk B."/>
            <person name="Jeske O."/>
            <person name="Meyerdierks A."/>
            <person name="Storesund J.E."/>
            <person name="Kallscheuer N."/>
            <person name="Luecker S."/>
            <person name="Lage O.M."/>
            <person name="Pohl T."/>
            <person name="Merkel B.J."/>
            <person name="Hornburger P."/>
            <person name="Mueller R.-W."/>
            <person name="Bruemmer F."/>
            <person name="Labrenz M."/>
            <person name="Spormann A.M."/>
            <person name="Op den Camp H."/>
            <person name="Overmann J."/>
            <person name="Amann R."/>
            <person name="Jetten M.S.M."/>
            <person name="Mascher T."/>
            <person name="Medema M.H."/>
            <person name="Devos D.P."/>
            <person name="Kaster A.-K."/>
            <person name="Ovreas L."/>
            <person name="Rohde M."/>
            <person name="Galperin M.Y."/>
            <person name="Jogler C."/>
        </authorList>
    </citation>
    <scope>NUCLEOTIDE SEQUENCE [LARGE SCALE GENOMIC DNA]</scope>
    <source>
        <strain evidence="1 2">K22_7</strain>
    </source>
</reference>
<evidence type="ECO:0000313" key="1">
    <source>
        <dbReference type="EMBL" id="QDT04215.1"/>
    </source>
</evidence>
<evidence type="ECO:0000313" key="2">
    <source>
        <dbReference type="Proteomes" id="UP000318538"/>
    </source>
</evidence>